<comment type="caution">
    <text evidence="4">The sequence shown here is derived from an EMBL/GenBank/DDBJ whole genome shotgun (WGS) entry which is preliminary data.</text>
</comment>
<evidence type="ECO:0000256" key="2">
    <source>
        <dbReference type="ARBA" id="ARBA00022612"/>
    </source>
</evidence>
<comment type="subcellular location">
    <subcellularLocation>
        <location evidence="1">Virion</location>
    </subcellularLocation>
</comment>
<protein>
    <submittedName>
        <fullName evidence="4">Portal protein</fullName>
    </submittedName>
</protein>
<evidence type="ECO:0000313" key="5">
    <source>
        <dbReference type="Proteomes" id="UP001230156"/>
    </source>
</evidence>
<proteinExistence type="predicted"/>
<evidence type="ECO:0000313" key="4">
    <source>
        <dbReference type="EMBL" id="MDQ7246216.1"/>
    </source>
</evidence>
<keyword evidence="2" id="KW-1188">Viral release from host cell</keyword>
<evidence type="ECO:0000256" key="3">
    <source>
        <dbReference type="ARBA" id="ARBA00023219"/>
    </source>
</evidence>
<dbReference type="InterPro" id="IPR020991">
    <property type="entry name" value="Connector_podovirus"/>
</dbReference>
<dbReference type="RefSeq" id="WP_379953592.1">
    <property type="nucleotide sequence ID" value="NZ_JAUYVI010000001.1"/>
</dbReference>
<keyword evidence="3" id="KW-0231">Viral genome packaging</keyword>
<dbReference type="Pfam" id="PF12236">
    <property type="entry name" value="Head-tail_con"/>
    <property type="match status" value="1"/>
</dbReference>
<dbReference type="EMBL" id="JAUYVI010000001">
    <property type="protein sequence ID" value="MDQ7246216.1"/>
    <property type="molecule type" value="Genomic_DNA"/>
</dbReference>
<evidence type="ECO:0000256" key="1">
    <source>
        <dbReference type="ARBA" id="ARBA00004328"/>
    </source>
</evidence>
<name>A0ABU0YES8_9PROT</name>
<sequence>MIGTEVVVSHKPVAPAVTGRAKMDSRDIAGEIIRRQQQLETERAIYESLWQEIADFMLPRAGVFTYKGTPQLRPQVFDSTAVLALDRFSAAFESMLTPRSQTWHMLKPLDDDLAEHAEVKRWCDEVTRRLFAFRYSPRSNFASQIHEVYGSLGAFGTGGIFSEEAPGAGITYRACNLAGLYVVEDFQGRIRTAHYKLEMTAEQAAQRFGADKLPDQIRGKLETRPDDKATYLHCVRPNASRVHGSKGRGGMAYESWWVCQDARQVVGQGGFRTFPYAVSRYVTRPGQVYGDSPGMLALADTKMLNVMAQTMVQEAQLSIAPPLLAPNDGVLSALGDGVSLLPAAINYGGVDDQGRPLIHALNRGSQFAPVKEEIAERRQSVNAAFLVTLFQILVETPQMTATEALLRAQEKGALLAPTTGRQQSELLGPIVEREIDLLARAGALPPPPQVMLERNGGYKLEYDSPLTRAMKADQGVGLLRTIEALAPLANADPAVMDVFNPDEIAPGLAEINGVPAKWIRSKDELDALRQGRAQAQQAAQEAAAIPAVAGGIKDLAQAQAAAAQAQSQ</sequence>
<dbReference type="Proteomes" id="UP001230156">
    <property type="component" value="Unassembled WGS sequence"/>
</dbReference>
<keyword evidence="5" id="KW-1185">Reference proteome</keyword>
<reference evidence="5" key="1">
    <citation type="submission" date="2023-08" db="EMBL/GenBank/DDBJ databases">
        <title>Rhodospirillaceae gen. nov., a novel taxon isolated from the Yangtze River Yuezi River estuary sludge.</title>
        <authorList>
            <person name="Ruan L."/>
        </authorList>
    </citation>
    <scope>NUCLEOTIDE SEQUENCE [LARGE SCALE GENOMIC DNA]</scope>
    <source>
        <strain evidence="5">R-7</strain>
    </source>
</reference>
<organism evidence="4 5">
    <name type="scientific">Dongia sedimenti</name>
    <dbReference type="NCBI Taxonomy" id="3064282"/>
    <lineage>
        <taxon>Bacteria</taxon>
        <taxon>Pseudomonadati</taxon>
        <taxon>Pseudomonadota</taxon>
        <taxon>Alphaproteobacteria</taxon>
        <taxon>Rhodospirillales</taxon>
        <taxon>Dongiaceae</taxon>
        <taxon>Dongia</taxon>
    </lineage>
</organism>
<accession>A0ABU0YES8</accession>
<gene>
    <name evidence="4" type="ORF">Q8A70_01000</name>
</gene>